<keyword evidence="5 8" id="KW-0560">Oxidoreductase</keyword>
<keyword evidence="6 8" id="KW-0057">Aromatic amino acid biosynthesis</keyword>
<dbReference type="EMBL" id="CACRUE010000012">
    <property type="protein sequence ID" value="VYT76423.1"/>
    <property type="molecule type" value="Genomic_DNA"/>
</dbReference>
<dbReference type="InterPro" id="IPR022893">
    <property type="entry name" value="Shikimate_DH_fam"/>
</dbReference>
<evidence type="ECO:0000256" key="3">
    <source>
        <dbReference type="ARBA" id="ARBA00022605"/>
    </source>
</evidence>
<sequence length="288" mass="31603">MSSISSKTKVYSVIGHPVSQSFSPKIHNYLFEKYDIDAVYVSYDVNPDCVKEGIEGIRHLGIMGTNVTIPHKIEVMKYLDEIDEKAKLFGAVNTIKNVDGKLYGYNTDGTGLTKSIRDSSGEDIKGKKVLIIGAGGACRSIAIQLAIEEAASIEIVNRSIEKAQIIADTINSHFETKAIASSKTITQDDIDNVDILINTTPIGMGTDESPIDTSLVPPKNMIVADAVYKPHETALIKWGLKYNLKIAYGIQMLINQGIHSFSIWTGVNPTLEDTENILKIFLEQQKNA</sequence>
<dbReference type="RefSeq" id="WP_024038145.1">
    <property type="nucleotide sequence ID" value="NZ_CACRUE010000012.1"/>
</dbReference>
<dbReference type="Pfam" id="PF01488">
    <property type="entry name" value="Shikimate_DH"/>
    <property type="match status" value="1"/>
</dbReference>
<feature type="domain" description="Shikimate dehydrogenase substrate binding N-terminal" evidence="10">
    <location>
        <begin position="13"/>
        <end position="95"/>
    </location>
</feature>
<protein>
    <recommendedName>
        <fullName evidence="2 8">Shikimate dehydrogenase (NADP(+))</fullName>
        <shortName evidence="8">SDH</shortName>
        <ecNumber evidence="2 8">1.1.1.25</ecNumber>
    </recommendedName>
</protein>
<dbReference type="InterPro" id="IPR013708">
    <property type="entry name" value="Shikimate_DH-bd_N"/>
</dbReference>
<dbReference type="Pfam" id="PF08501">
    <property type="entry name" value="Shikimate_dh_N"/>
    <property type="match status" value="1"/>
</dbReference>
<evidence type="ECO:0000313" key="12">
    <source>
        <dbReference type="EMBL" id="VYT76423.1"/>
    </source>
</evidence>
<feature type="domain" description="SDH C-terminal" evidence="11">
    <location>
        <begin position="249"/>
        <end position="269"/>
    </location>
</feature>
<dbReference type="EC" id="1.1.1.25" evidence="2 8"/>
<dbReference type="Pfam" id="PF18317">
    <property type="entry name" value="SDH_C"/>
    <property type="match status" value="1"/>
</dbReference>
<dbReference type="SUPFAM" id="SSF53223">
    <property type="entry name" value="Aminoacid dehydrogenase-like, N-terminal domain"/>
    <property type="match status" value="1"/>
</dbReference>
<feature type="binding site" evidence="8">
    <location>
        <position position="226"/>
    </location>
    <ligand>
        <name>NADP(+)</name>
        <dbReference type="ChEBI" id="CHEBI:58349"/>
    </ligand>
</feature>
<dbReference type="PANTHER" id="PTHR21089:SF1">
    <property type="entry name" value="BIFUNCTIONAL 3-DEHYDROQUINATE DEHYDRATASE_SHIKIMATE DEHYDROGENASE, CHLOROPLASTIC"/>
    <property type="match status" value="1"/>
</dbReference>
<evidence type="ECO:0000256" key="4">
    <source>
        <dbReference type="ARBA" id="ARBA00022857"/>
    </source>
</evidence>
<reference evidence="12" key="1">
    <citation type="submission" date="2019-11" db="EMBL/GenBank/DDBJ databases">
        <authorList>
            <person name="Feng L."/>
        </authorList>
    </citation>
    <scope>NUCLEOTIDE SEQUENCE</scope>
    <source>
        <strain evidence="12">IbartlettiiLFYP30</strain>
    </source>
</reference>
<keyword evidence="4 8" id="KW-0521">NADP</keyword>
<dbReference type="InterPro" id="IPR006151">
    <property type="entry name" value="Shikm_DH/Glu-tRNA_Rdtase"/>
</dbReference>
<dbReference type="GO" id="GO:0050661">
    <property type="term" value="F:NADP binding"/>
    <property type="evidence" value="ECO:0007669"/>
    <property type="project" value="InterPro"/>
</dbReference>
<dbReference type="GO" id="GO:0009073">
    <property type="term" value="P:aromatic amino acid family biosynthetic process"/>
    <property type="evidence" value="ECO:0007669"/>
    <property type="project" value="UniProtKB-KW"/>
</dbReference>
<comment type="catalytic activity">
    <reaction evidence="7 8">
        <text>shikimate + NADP(+) = 3-dehydroshikimate + NADPH + H(+)</text>
        <dbReference type="Rhea" id="RHEA:17737"/>
        <dbReference type="ChEBI" id="CHEBI:15378"/>
        <dbReference type="ChEBI" id="CHEBI:16630"/>
        <dbReference type="ChEBI" id="CHEBI:36208"/>
        <dbReference type="ChEBI" id="CHEBI:57783"/>
        <dbReference type="ChEBI" id="CHEBI:58349"/>
        <dbReference type="EC" id="1.1.1.25"/>
    </reaction>
</comment>
<comment type="pathway">
    <text evidence="1 8">Metabolic intermediate biosynthesis; chorismate biosynthesis; chorismate from D-erythrose 4-phosphate and phosphoenolpyruvate: step 4/7.</text>
</comment>
<organism evidence="12">
    <name type="scientific">Intestinibacter bartlettii</name>
    <dbReference type="NCBI Taxonomy" id="261299"/>
    <lineage>
        <taxon>Bacteria</taxon>
        <taxon>Bacillati</taxon>
        <taxon>Bacillota</taxon>
        <taxon>Clostridia</taxon>
        <taxon>Peptostreptococcales</taxon>
        <taxon>Peptostreptococcaceae</taxon>
        <taxon>Intestinibacter</taxon>
    </lineage>
</organism>
<name>A0A6N2ZCR4_9FIRM</name>
<feature type="binding site" evidence="8">
    <location>
        <begin position="21"/>
        <end position="23"/>
    </location>
    <ligand>
        <name>shikimate</name>
        <dbReference type="ChEBI" id="CHEBI:36208"/>
    </ligand>
</feature>
<dbReference type="Gene3D" id="3.40.50.10860">
    <property type="entry name" value="Leucine Dehydrogenase, chain A, domain 1"/>
    <property type="match status" value="1"/>
</dbReference>
<dbReference type="GO" id="GO:0008652">
    <property type="term" value="P:amino acid biosynthetic process"/>
    <property type="evidence" value="ECO:0007669"/>
    <property type="project" value="UniProtKB-KW"/>
</dbReference>
<dbReference type="InterPro" id="IPR011342">
    <property type="entry name" value="Shikimate_DH"/>
</dbReference>
<dbReference type="AlphaFoldDB" id="A0A6N2ZCR4"/>
<dbReference type="GO" id="GO:0009423">
    <property type="term" value="P:chorismate biosynthetic process"/>
    <property type="evidence" value="ECO:0007669"/>
    <property type="project" value="UniProtKB-UniRule"/>
</dbReference>
<dbReference type="NCBIfam" id="TIGR00507">
    <property type="entry name" value="aroE"/>
    <property type="match status" value="1"/>
</dbReference>
<dbReference type="InterPro" id="IPR041121">
    <property type="entry name" value="SDH_C"/>
</dbReference>
<feature type="domain" description="Quinate/shikimate 5-dehydrogenase/glutamyl-tRNA reductase" evidence="9">
    <location>
        <begin position="121"/>
        <end position="200"/>
    </location>
</feature>
<dbReference type="HAMAP" id="MF_00222">
    <property type="entry name" value="Shikimate_DH_AroE"/>
    <property type="match status" value="1"/>
</dbReference>
<accession>A0A6N2ZCR4</accession>
<dbReference type="InterPro" id="IPR046346">
    <property type="entry name" value="Aminoacid_DH-like_N_sf"/>
</dbReference>
<dbReference type="CDD" id="cd01065">
    <property type="entry name" value="NAD_bind_Shikimate_DH"/>
    <property type="match status" value="1"/>
</dbReference>
<feature type="active site" description="Proton acceptor" evidence="8">
    <location>
        <position position="72"/>
    </location>
</feature>
<dbReference type="UniPathway" id="UPA00053">
    <property type="reaction ID" value="UER00087"/>
</dbReference>
<feature type="binding site" evidence="8">
    <location>
        <position position="256"/>
    </location>
    <ligand>
        <name>shikimate</name>
        <dbReference type="ChEBI" id="CHEBI:36208"/>
    </ligand>
</feature>
<evidence type="ECO:0000256" key="1">
    <source>
        <dbReference type="ARBA" id="ARBA00004871"/>
    </source>
</evidence>
<comment type="function">
    <text evidence="8">Involved in the biosynthesis of the chorismate, which leads to the biosynthesis of aromatic amino acids. Catalyzes the reversible NADPH linked reduction of 3-dehydroshikimate (DHSA) to yield shikimate (SA).</text>
</comment>
<feature type="binding site" evidence="8">
    <location>
        <begin position="133"/>
        <end position="137"/>
    </location>
    <ligand>
        <name>NADP(+)</name>
        <dbReference type="ChEBI" id="CHEBI:58349"/>
    </ligand>
</feature>
<dbReference type="SUPFAM" id="SSF51735">
    <property type="entry name" value="NAD(P)-binding Rossmann-fold domains"/>
    <property type="match status" value="1"/>
</dbReference>
<dbReference type="GO" id="GO:0004764">
    <property type="term" value="F:shikimate 3-dehydrogenase (NADP+) activity"/>
    <property type="evidence" value="ECO:0007669"/>
    <property type="project" value="UniProtKB-UniRule"/>
</dbReference>
<gene>
    <name evidence="12" type="primary">aroE_1</name>
    <name evidence="8" type="synonym">aroE</name>
    <name evidence="12" type="ORF">IBLFYP30_00024</name>
</gene>
<dbReference type="GO" id="GO:0019632">
    <property type="term" value="P:shikimate metabolic process"/>
    <property type="evidence" value="ECO:0007669"/>
    <property type="project" value="InterPro"/>
</dbReference>
<feature type="binding site" evidence="8">
    <location>
        <position position="108"/>
    </location>
    <ligand>
        <name>shikimate</name>
        <dbReference type="ChEBI" id="CHEBI:36208"/>
    </ligand>
</feature>
<feature type="binding site" evidence="8">
    <location>
        <position position="249"/>
    </location>
    <ligand>
        <name>NADP(+)</name>
        <dbReference type="ChEBI" id="CHEBI:58349"/>
    </ligand>
</feature>
<dbReference type="InterPro" id="IPR036291">
    <property type="entry name" value="NAD(P)-bd_dom_sf"/>
</dbReference>
<evidence type="ECO:0000256" key="8">
    <source>
        <dbReference type="HAMAP-Rule" id="MF_00222"/>
    </source>
</evidence>
<evidence type="ECO:0000256" key="6">
    <source>
        <dbReference type="ARBA" id="ARBA00023141"/>
    </source>
</evidence>
<feature type="binding site" evidence="8">
    <location>
        <position position="68"/>
    </location>
    <ligand>
        <name>shikimate</name>
        <dbReference type="ChEBI" id="CHEBI:36208"/>
    </ligand>
</feature>
<proteinExistence type="inferred from homology"/>
<evidence type="ECO:0000259" key="10">
    <source>
        <dbReference type="Pfam" id="PF08501"/>
    </source>
</evidence>
<feature type="binding site" evidence="8">
    <location>
        <position position="228"/>
    </location>
    <ligand>
        <name>shikimate</name>
        <dbReference type="ChEBI" id="CHEBI:36208"/>
    </ligand>
</feature>
<comment type="caution">
    <text evidence="8">Lacks conserved residue(s) required for the propagation of feature annotation.</text>
</comment>
<feature type="binding site" evidence="8">
    <location>
        <position position="93"/>
    </location>
    <ligand>
        <name>shikimate</name>
        <dbReference type="ChEBI" id="CHEBI:36208"/>
    </ligand>
</feature>
<comment type="similarity">
    <text evidence="8">Belongs to the shikimate dehydrogenase family.</text>
</comment>
<dbReference type="Gene3D" id="3.40.50.720">
    <property type="entry name" value="NAD(P)-binding Rossmann-like Domain"/>
    <property type="match status" value="1"/>
</dbReference>
<evidence type="ECO:0000256" key="7">
    <source>
        <dbReference type="ARBA" id="ARBA00049442"/>
    </source>
</evidence>
<evidence type="ECO:0000256" key="5">
    <source>
        <dbReference type="ARBA" id="ARBA00023002"/>
    </source>
</evidence>
<evidence type="ECO:0000256" key="2">
    <source>
        <dbReference type="ARBA" id="ARBA00012962"/>
    </source>
</evidence>
<comment type="subunit">
    <text evidence="8">Homodimer.</text>
</comment>
<feature type="binding site" evidence="8">
    <location>
        <position position="84"/>
    </location>
    <ligand>
        <name>NADP(+)</name>
        <dbReference type="ChEBI" id="CHEBI:58349"/>
    </ligand>
</feature>
<evidence type="ECO:0000259" key="9">
    <source>
        <dbReference type="Pfam" id="PF01488"/>
    </source>
</evidence>
<dbReference type="PANTHER" id="PTHR21089">
    <property type="entry name" value="SHIKIMATE DEHYDROGENASE"/>
    <property type="match status" value="1"/>
</dbReference>
<evidence type="ECO:0000259" key="11">
    <source>
        <dbReference type="Pfam" id="PF18317"/>
    </source>
</evidence>
<keyword evidence="3 8" id="KW-0028">Amino-acid biosynthesis</keyword>